<dbReference type="Proteomes" id="UP000515204">
    <property type="component" value="Unplaced"/>
</dbReference>
<feature type="transmembrane region" description="Helical" evidence="1">
    <location>
        <begin position="309"/>
        <end position="328"/>
    </location>
</feature>
<feature type="transmembrane region" description="Helical" evidence="1">
    <location>
        <begin position="408"/>
        <end position="435"/>
    </location>
</feature>
<evidence type="ECO:0000259" key="2">
    <source>
        <dbReference type="Pfam" id="PF01757"/>
    </source>
</evidence>
<gene>
    <name evidence="4" type="primary">LOC106741277</name>
</gene>
<dbReference type="KEGG" id="dqu:106741277"/>
<dbReference type="InterPro" id="IPR002656">
    <property type="entry name" value="Acyl_transf_3_dom"/>
</dbReference>
<accession>A0A6P3WS86</accession>
<feature type="transmembrane region" description="Helical" evidence="1">
    <location>
        <begin position="91"/>
        <end position="115"/>
    </location>
</feature>
<dbReference type="InterPro" id="IPR052728">
    <property type="entry name" value="O2_lipid_transport_reg"/>
</dbReference>
<feature type="transmembrane region" description="Helical" evidence="1">
    <location>
        <begin position="279"/>
        <end position="297"/>
    </location>
</feature>
<feature type="transmembrane region" description="Helical" evidence="1">
    <location>
        <begin position="383"/>
        <end position="402"/>
    </location>
</feature>
<keyword evidence="3" id="KW-1185">Reference proteome</keyword>
<proteinExistence type="predicted"/>
<feature type="transmembrane region" description="Helical" evidence="1">
    <location>
        <begin position="348"/>
        <end position="371"/>
    </location>
</feature>
<dbReference type="PANTHER" id="PTHR11161:SF72">
    <property type="entry name" value="FI21449P1"/>
    <property type="match status" value="1"/>
</dbReference>
<feature type="transmembrane region" description="Helical" evidence="1">
    <location>
        <begin position="147"/>
        <end position="165"/>
    </location>
</feature>
<name>A0A6P3WS86_DINQU</name>
<feature type="transmembrane region" description="Helical" evidence="1">
    <location>
        <begin position="217"/>
        <end position="234"/>
    </location>
</feature>
<dbReference type="Pfam" id="PF01757">
    <property type="entry name" value="Acyl_transf_3"/>
    <property type="match status" value="1"/>
</dbReference>
<keyword evidence="1" id="KW-1133">Transmembrane helix</keyword>
<evidence type="ECO:0000313" key="4">
    <source>
        <dbReference type="RefSeq" id="XP_014468574.1"/>
    </source>
</evidence>
<dbReference type="PANTHER" id="PTHR11161">
    <property type="entry name" value="O-ACYLTRANSFERASE"/>
    <property type="match status" value="1"/>
</dbReference>
<dbReference type="OrthoDB" id="207378at2759"/>
<feature type="domain" description="Acyltransferase 3" evidence="2">
    <location>
        <begin position="50"/>
        <end position="431"/>
    </location>
</feature>
<dbReference type="RefSeq" id="XP_014468574.1">
    <property type="nucleotide sequence ID" value="XM_014613088.1"/>
</dbReference>
<dbReference type="AlphaFoldDB" id="A0A6P3WS86"/>
<dbReference type="GO" id="GO:0016747">
    <property type="term" value="F:acyltransferase activity, transferring groups other than amino-acyl groups"/>
    <property type="evidence" value="ECO:0007669"/>
    <property type="project" value="InterPro"/>
</dbReference>
<sequence length="453" mass="52368">MTLLIAYSEDVQNSNTTPKLWSETLMSFSLLVNISKIFSLHVGTDTLAPIHGLRFYSMLWVILGHVCLNTNEVSENKTFRNVAEGKFLYQIIGNSIYSVDTFFFMSGCLVTFLYYRTIKNKKMQEKRVIKGCQGQVLQFLGMISYRYFRLTPVYLLMIGLVQVSMKWCHDHSMIELPAALDYKNCEKFWWRNALYINVYFDVPDRCMSWSWYLANDTQFYILGSIILIIGANFLPLATLIVTFFLIASWVTTALITLHIRHVPSIQDPMARFDILYDKPWTRIGPYLIGMATGWYLFRVNCKTNMKKAVVVFGWSLCLTIMICLVFGLRKNTFGPVLSAMYTSLSHSAWAICLAWILIACVTGHGGAANYILSWKYIYPFSRLTYCAYLVHTWLIRFLILLGGRSLHLSYSFLTVLFFGYAVMSYVISLFLSLLFEAPMVSLLRITHPFRKWN</sequence>
<dbReference type="GeneID" id="106741277"/>
<evidence type="ECO:0000256" key="1">
    <source>
        <dbReference type="SAM" id="Phobius"/>
    </source>
</evidence>
<protein>
    <submittedName>
        <fullName evidence="4">Nose resistant to fluoxetine protein 6-like</fullName>
    </submittedName>
</protein>
<feature type="transmembrane region" description="Helical" evidence="1">
    <location>
        <begin position="239"/>
        <end position="259"/>
    </location>
</feature>
<keyword evidence="1" id="KW-0812">Transmembrane</keyword>
<organism evidence="3 4">
    <name type="scientific">Dinoponera quadriceps</name>
    <name type="common">South American ant</name>
    <dbReference type="NCBI Taxonomy" id="609295"/>
    <lineage>
        <taxon>Eukaryota</taxon>
        <taxon>Metazoa</taxon>
        <taxon>Ecdysozoa</taxon>
        <taxon>Arthropoda</taxon>
        <taxon>Hexapoda</taxon>
        <taxon>Insecta</taxon>
        <taxon>Pterygota</taxon>
        <taxon>Neoptera</taxon>
        <taxon>Endopterygota</taxon>
        <taxon>Hymenoptera</taxon>
        <taxon>Apocrita</taxon>
        <taxon>Aculeata</taxon>
        <taxon>Formicoidea</taxon>
        <taxon>Formicidae</taxon>
        <taxon>Ponerinae</taxon>
        <taxon>Ponerini</taxon>
        <taxon>Dinoponera</taxon>
    </lineage>
</organism>
<evidence type="ECO:0000313" key="3">
    <source>
        <dbReference type="Proteomes" id="UP000515204"/>
    </source>
</evidence>
<keyword evidence="1" id="KW-0472">Membrane</keyword>
<reference evidence="4" key="1">
    <citation type="submission" date="2025-08" db="UniProtKB">
        <authorList>
            <consortium name="RefSeq"/>
        </authorList>
    </citation>
    <scope>IDENTIFICATION</scope>
</reference>